<evidence type="ECO:0008006" key="2">
    <source>
        <dbReference type="Google" id="ProtNLM"/>
    </source>
</evidence>
<reference evidence="1" key="1">
    <citation type="submission" date="2019-08" db="EMBL/GenBank/DDBJ databases">
        <authorList>
            <person name="Kucharzyk K."/>
            <person name="Murdoch R.W."/>
            <person name="Higgins S."/>
            <person name="Loffler F."/>
        </authorList>
    </citation>
    <scope>NUCLEOTIDE SEQUENCE</scope>
</reference>
<dbReference type="EMBL" id="VSSQ01086584">
    <property type="protein sequence ID" value="MPN33864.1"/>
    <property type="molecule type" value="Genomic_DNA"/>
</dbReference>
<comment type="caution">
    <text evidence="1">The sequence shown here is derived from an EMBL/GenBank/DDBJ whole genome shotgun (WGS) entry which is preliminary data.</text>
</comment>
<proteinExistence type="predicted"/>
<gene>
    <name evidence="1" type="ORF">SDC9_181356</name>
</gene>
<dbReference type="AlphaFoldDB" id="A0A645HCP3"/>
<organism evidence="1">
    <name type="scientific">bioreactor metagenome</name>
    <dbReference type="NCBI Taxonomy" id="1076179"/>
    <lineage>
        <taxon>unclassified sequences</taxon>
        <taxon>metagenomes</taxon>
        <taxon>ecological metagenomes</taxon>
    </lineage>
</organism>
<accession>A0A645HCP3</accession>
<name>A0A645HCP3_9ZZZZ</name>
<protein>
    <recommendedName>
        <fullName evidence="2">RHS repeat-associated core domain-containing protein</fullName>
    </recommendedName>
</protein>
<sequence>MSEVNNGAAGILSYLNNAIGNRTSTTRDVETFNYTYNSRSEITGATSNTDTNYVYDYNYDPISNRLTTNLAGTAYMLS</sequence>
<evidence type="ECO:0000313" key="1">
    <source>
        <dbReference type="EMBL" id="MPN33864.1"/>
    </source>
</evidence>